<protein>
    <recommendedName>
        <fullName evidence="2">Amidohydrolase family protein</fullName>
    </recommendedName>
</protein>
<dbReference type="Gene3D" id="2.30.40.10">
    <property type="entry name" value="Urease, subunit C, domain 1"/>
    <property type="match status" value="1"/>
</dbReference>
<dbReference type="GO" id="GO:0016810">
    <property type="term" value="F:hydrolase activity, acting on carbon-nitrogen (but not peptide) bonds"/>
    <property type="evidence" value="ECO:0007669"/>
    <property type="project" value="InterPro"/>
</dbReference>
<comment type="caution">
    <text evidence="1">The sequence shown here is derived from an EMBL/GenBank/DDBJ whole genome shotgun (WGS) entry which is preliminary data.</text>
</comment>
<dbReference type="SMR" id="A0A0M0KL61"/>
<dbReference type="OMA" id="IGLYPQK"/>
<accession>A0A0M0KL61</accession>
<name>A0A0M0KL61_ALKHA</name>
<accession>A0A4Y7X2R5</accession>
<dbReference type="AlphaFoldDB" id="A0A0M0KL61"/>
<dbReference type="PATRIC" id="fig|136160.3.peg.2636"/>
<dbReference type="InterPro" id="IPR011059">
    <property type="entry name" value="Metal-dep_hydrolase_composite"/>
</dbReference>
<evidence type="ECO:0000313" key="1">
    <source>
        <dbReference type="EMBL" id="KOO39337.1"/>
    </source>
</evidence>
<reference evidence="1" key="1">
    <citation type="submission" date="2015-08" db="EMBL/GenBank/DDBJ databases">
        <title>Complete DNA Sequence of Pseudomonas syringae pv. actinidiae, the Causal Agent of Kiwifruit Canker Disease.</title>
        <authorList>
            <person name="Rikkerink E.H.A."/>
            <person name="Fineran P.C."/>
        </authorList>
    </citation>
    <scope>NUCLEOTIDE SEQUENCE</scope>
    <source>
        <strain evidence="1">DSM 13666</strain>
    </source>
</reference>
<organism evidence="1">
    <name type="scientific">Halalkalibacterium halodurans</name>
    <name type="common">Bacillus halodurans</name>
    <dbReference type="NCBI Taxonomy" id="86665"/>
    <lineage>
        <taxon>Bacteria</taxon>
        <taxon>Bacillati</taxon>
        <taxon>Bacillota</taxon>
        <taxon>Bacilli</taxon>
        <taxon>Bacillales</taxon>
        <taxon>Bacillaceae</taxon>
        <taxon>Halalkalibacterium (ex Joshi et al. 2022)</taxon>
    </lineage>
</organism>
<proteinExistence type="predicted"/>
<evidence type="ECO:0008006" key="2">
    <source>
        <dbReference type="Google" id="ProtNLM"/>
    </source>
</evidence>
<dbReference type="RefSeq" id="WP_010897830.1">
    <property type="nucleotide sequence ID" value="NZ_JARMVW010000041.1"/>
</dbReference>
<gene>
    <name evidence="1" type="ORF">AMD02_11150</name>
</gene>
<dbReference type="Gene3D" id="3.20.20.140">
    <property type="entry name" value="Metal-dependent hydrolases"/>
    <property type="match status" value="1"/>
</dbReference>
<dbReference type="EMBL" id="LILD01000001">
    <property type="protein sequence ID" value="KOO39337.1"/>
    <property type="molecule type" value="Genomic_DNA"/>
</dbReference>
<sequence>MVTYVIQGILKEEEDRMVRRSFLIKGNEIAYVNGRLDKLTFIRMNGDQFCMAPGRVMNNDELETNLSISSFKKTLTSMIEKGCTSVVYFASANYERQLPFVIKQAYHRMNNSFIDYVIGLSLPAHLLRPSVLRFCKKEKIPVLRFSLQSIDDLYDVPWSRLQDVLYSYPIVLLPNMNELLEGERKLAEDLWVSLCEAHRIYGTTHPPNSLEAWPKTLLKLVGLYPKKGELRVGGDADYLLYYVARTNATLAETCDLDYDRDKPNVVVLRGSVLKANEVTSIRPGGGRRIRITRPGQFIPVSEASHWGM</sequence>